<evidence type="ECO:0000256" key="1">
    <source>
        <dbReference type="ARBA" id="ARBA00006486"/>
    </source>
</evidence>
<dbReference type="SUPFAM" id="SSF52016">
    <property type="entry name" value="LeuD/IlvD-like"/>
    <property type="match status" value="1"/>
</dbReference>
<dbReference type="Proteomes" id="UP000464865">
    <property type="component" value="Chromosome M15-12"/>
</dbReference>
<dbReference type="Pfam" id="PF00920">
    <property type="entry name" value="ILVD_EDD_N"/>
    <property type="match status" value="1"/>
</dbReference>
<dbReference type="InterPro" id="IPR042096">
    <property type="entry name" value="Dihydro-acid_dehy_C"/>
</dbReference>
<keyword evidence="9" id="KW-1185">Reference proteome</keyword>
<dbReference type="InterPro" id="IPR052352">
    <property type="entry name" value="Sugar_Degrad_Dehydratases"/>
</dbReference>
<dbReference type="Pfam" id="PF24877">
    <property type="entry name" value="ILV_EDD_C"/>
    <property type="match status" value="1"/>
</dbReference>
<reference evidence="8 9" key="1">
    <citation type="submission" date="2020-02" db="EMBL/GenBank/DDBJ databases">
        <title>Plant-Promoting Endophytic Bacterium Rhizobium oryzihabitans sp. nov., Isolated from the Root of Rice.</title>
        <authorList>
            <person name="zhao J."/>
            <person name="Zhang G."/>
        </authorList>
    </citation>
    <scope>NUCLEOTIDE SEQUENCE [LARGE SCALE GENOMIC DNA]</scope>
    <source>
        <strain evidence="8 9">M15</strain>
    </source>
</reference>
<dbReference type="InterPro" id="IPR056740">
    <property type="entry name" value="ILV_EDD_C"/>
</dbReference>
<organism evidence="8 9">
    <name type="scientific">Rhizobium oryzihabitans</name>
    <dbReference type="NCBI Taxonomy" id="2267833"/>
    <lineage>
        <taxon>Bacteria</taxon>
        <taxon>Pseudomonadati</taxon>
        <taxon>Pseudomonadota</taxon>
        <taxon>Alphaproteobacteria</taxon>
        <taxon>Hyphomicrobiales</taxon>
        <taxon>Rhizobiaceae</taxon>
        <taxon>Rhizobium/Agrobacterium group</taxon>
        <taxon>Rhizobium</taxon>
    </lineage>
</organism>
<keyword evidence="4" id="KW-0411">Iron-sulfur</keyword>
<evidence type="ECO:0000259" key="6">
    <source>
        <dbReference type="Pfam" id="PF00920"/>
    </source>
</evidence>
<accession>A0A7L5BM41</accession>
<dbReference type="PANTHER" id="PTHR43183:SF2">
    <property type="entry name" value="DIHYDROXY-ACID DEHYDRATASE"/>
    <property type="match status" value="1"/>
</dbReference>
<evidence type="ECO:0000256" key="5">
    <source>
        <dbReference type="ARBA" id="ARBA00023239"/>
    </source>
</evidence>
<dbReference type="GO" id="GO:0051536">
    <property type="term" value="F:iron-sulfur cluster binding"/>
    <property type="evidence" value="ECO:0007669"/>
    <property type="project" value="UniProtKB-KW"/>
</dbReference>
<proteinExistence type="inferred from homology"/>
<keyword evidence="3" id="KW-0408">Iron</keyword>
<evidence type="ECO:0000313" key="9">
    <source>
        <dbReference type="Proteomes" id="UP000464865"/>
    </source>
</evidence>
<evidence type="ECO:0000256" key="4">
    <source>
        <dbReference type="ARBA" id="ARBA00023014"/>
    </source>
</evidence>
<dbReference type="RefSeq" id="WP_082185703.1">
    <property type="nucleotide sequence ID" value="NZ_CP048635.1"/>
</dbReference>
<sequence>MTDRKLRSDRWFAPDDLRSFGHRSRMMQLGYAEEDFVGKPVIGILNTWSELNTCHAHFPERVKDVKRGVLQAGGFPVEMPSLSVDESFTKPTSMLYRNMLAMETEEMIRSHPLDGVVLMGGCDKTTPGLVMGAISAGVPMIYLPAGPMLRGNYAGKVLGSGSDAWKYWDERRAGNVSDEEWRGLQGGIARSAGVCMTMGTASTMTAIADALGLTLPGASSIPAVDAEHQRMSAACGRRIVEMVGEDLTPDGILTAAAFRNAAIVAMATGCSTNAVVHLIAMARRAGVPLTLDDLDELGRVTPLIANVRPSGKDYLMEDFYYAGGLRALMKQLESRLDCSALTVTGRSMGENLEGAKVYNDDVIRSLDNPVYAEGSLAVLRGNLCPDGAVIKPAACDPKFHIHEGPALVFDSYPEMKAAIDDENLDVTPDHVLVLRNAGPLGGPGFPEWGMLPIPKALIKQGHRDMLRISDARMSGTSYGACVLHVAPESFIGGPLALLRSGDIVRLDLPQRRLDMLVSDEEIASRRAAWQAPPPRYERGYGYIFSKHVSQADQGCDFDFLQTDFGRSAGEPDIF</sequence>
<dbReference type="KEGG" id="roy:G3A56_18690"/>
<dbReference type="InterPro" id="IPR020558">
    <property type="entry name" value="DiOHA_6PGluconate_deHydtase_CS"/>
</dbReference>
<dbReference type="NCBIfam" id="NF009560">
    <property type="entry name" value="PRK13017.1"/>
    <property type="match status" value="1"/>
</dbReference>
<dbReference type="InterPro" id="IPR000581">
    <property type="entry name" value="ILV_EDD_N"/>
</dbReference>
<keyword evidence="5" id="KW-0456">Lyase</keyword>
<evidence type="ECO:0000259" key="7">
    <source>
        <dbReference type="Pfam" id="PF24877"/>
    </source>
</evidence>
<keyword evidence="2" id="KW-0479">Metal-binding</keyword>
<feature type="domain" description="Dihydroxy-acid/6-phosphogluconate dehydratase N-terminal" evidence="6">
    <location>
        <begin position="39"/>
        <end position="351"/>
    </location>
</feature>
<gene>
    <name evidence="8" type="ORF">G3A56_18690</name>
</gene>
<evidence type="ECO:0000256" key="2">
    <source>
        <dbReference type="ARBA" id="ARBA00022723"/>
    </source>
</evidence>
<dbReference type="NCBIfam" id="NF009559">
    <property type="entry name" value="PRK13016.1"/>
    <property type="match status" value="1"/>
</dbReference>
<dbReference type="GO" id="GO:0046872">
    <property type="term" value="F:metal ion binding"/>
    <property type="evidence" value="ECO:0007669"/>
    <property type="project" value="UniProtKB-KW"/>
</dbReference>
<dbReference type="InterPro" id="IPR037237">
    <property type="entry name" value="IlvD/EDD_N"/>
</dbReference>
<name>A0A7L5BM41_9HYPH</name>
<dbReference type="EMBL" id="CP048635">
    <property type="protein sequence ID" value="QIB39962.1"/>
    <property type="molecule type" value="Genomic_DNA"/>
</dbReference>
<dbReference type="PANTHER" id="PTHR43183">
    <property type="entry name" value="HYPOTHETICAL DIHYDROXYACID DEHYDRATASE (EUROFUNG)-RELATED"/>
    <property type="match status" value="1"/>
</dbReference>
<evidence type="ECO:0000256" key="3">
    <source>
        <dbReference type="ARBA" id="ARBA00023004"/>
    </source>
</evidence>
<comment type="similarity">
    <text evidence="1">Belongs to the IlvD/Edd family.</text>
</comment>
<dbReference type="GO" id="GO:0016836">
    <property type="term" value="F:hydro-lyase activity"/>
    <property type="evidence" value="ECO:0007669"/>
    <property type="project" value="UniProtKB-ARBA"/>
</dbReference>
<dbReference type="SUPFAM" id="SSF143975">
    <property type="entry name" value="IlvD/EDD N-terminal domain-like"/>
    <property type="match status" value="1"/>
</dbReference>
<dbReference type="PROSITE" id="PS00886">
    <property type="entry name" value="ILVD_EDD_1"/>
    <property type="match status" value="1"/>
</dbReference>
<feature type="domain" description="Dihydroxy-acid/6-phosphogluconate dehydratase C-terminal" evidence="7">
    <location>
        <begin position="361"/>
        <end position="555"/>
    </location>
</feature>
<dbReference type="AlphaFoldDB" id="A0A7L5BM41"/>
<dbReference type="NCBIfam" id="NF004784">
    <property type="entry name" value="PRK06131.1"/>
    <property type="match status" value="1"/>
</dbReference>
<dbReference type="Gene3D" id="3.50.30.80">
    <property type="entry name" value="IlvD/EDD C-terminal domain-like"/>
    <property type="match status" value="1"/>
</dbReference>
<protein>
    <submittedName>
        <fullName evidence="8">Dihydroxy-acid dehydratase</fullName>
    </submittedName>
</protein>
<dbReference type="FunFam" id="3.50.30.80:FF:000001">
    <property type="entry name" value="Dihydroxy-acid dehydratase"/>
    <property type="match status" value="1"/>
</dbReference>
<evidence type="ECO:0000313" key="8">
    <source>
        <dbReference type="EMBL" id="QIB39962.1"/>
    </source>
</evidence>